<dbReference type="PANTHER" id="PTHR47992">
    <property type="entry name" value="PROTEIN PHOSPHATASE"/>
    <property type="match status" value="1"/>
</dbReference>
<proteinExistence type="inferred from homology"/>
<comment type="subcellular location">
    <subcellularLocation>
        <location evidence="1">Membrane</location>
        <topology evidence="1">Peripheral membrane protein</topology>
    </subcellularLocation>
</comment>
<reference evidence="9" key="1">
    <citation type="submission" date="2023-07" db="EMBL/GenBank/DDBJ databases">
        <authorList>
            <consortium name="AG Swart"/>
            <person name="Singh M."/>
            <person name="Singh A."/>
            <person name="Seah K."/>
            <person name="Emmerich C."/>
        </authorList>
    </citation>
    <scope>NUCLEOTIDE SEQUENCE</scope>
    <source>
        <strain evidence="9">DP1</strain>
    </source>
</reference>
<dbReference type="AlphaFoldDB" id="A0AAD1YAD4"/>
<dbReference type="InterPro" id="IPR015655">
    <property type="entry name" value="PP2C"/>
</dbReference>
<dbReference type="Proteomes" id="UP001295684">
    <property type="component" value="Unassembled WGS sequence"/>
</dbReference>
<evidence type="ECO:0000256" key="1">
    <source>
        <dbReference type="ARBA" id="ARBA00004170"/>
    </source>
</evidence>
<dbReference type="GO" id="GO:0046872">
    <property type="term" value="F:metal ion binding"/>
    <property type="evidence" value="ECO:0007669"/>
    <property type="project" value="UniProtKB-KW"/>
</dbReference>
<dbReference type="SUPFAM" id="SSF81606">
    <property type="entry name" value="PP2C-like"/>
    <property type="match status" value="1"/>
</dbReference>
<evidence type="ECO:0000256" key="3">
    <source>
        <dbReference type="ARBA" id="ARBA00022801"/>
    </source>
</evidence>
<feature type="domain" description="PPM-type phosphatase" evidence="8">
    <location>
        <begin position="267"/>
        <end position="640"/>
    </location>
</feature>
<dbReference type="PROSITE" id="PS01032">
    <property type="entry name" value="PPM_1"/>
    <property type="match status" value="1"/>
</dbReference>
<dbReference type="InterPro" id="IPR001932">
    <property type="entry name" value="PPM-type_phosphatase-like_dom"/>
</dbReference>
<dbReference type="CDD" id="cd00143">
    <property type="entry name" value="PP2Cc"/>
    <property type="match status" value="1"/>
</dbReference>
<evidence type="ECO:0000313" key="9">
    <source>
        <dbReference type="EMBL" id="CAI2387570.1"/>
    </source>
</evidence>
<comment type="caution">
    <text evidence="9">The sequence shown here is derived from an EMBL/GenBank/DDBJ whole genome shotgun (WGS) entry which is preliminary data.</text>
</comment>
<evidence type="ECO:0000256" key="5">
    <source>
        <dbReference type="ARBA" id="ARBA00023136"/>
    </source>
</evidence>
<feature type="region of interest" description="Disordered" evidence="7">
    <location>
        <begin position="410"/>
        <end position="445"/>
    </location>
</feature>
<gene>
    <name evidence="9" type="ORF">ECRASSUSDP1_LOCUS29203</name>
</gene>
<comment type="similarity">
    <text evidence="6">Belongs to the PP2C family.</text>
</comment>
<keyword evidence="2" id="KW-0479">Metal-binding</keyword>
<dbReference type="PROSITE" id="PS51746">
    <property type="entry name" value="PPM_2"/>
    <property type="match status" value="1"/>
</dbReference>
<evidence type="ECO:0000259" key="8">
    <source>
        <dbReference type="PROSITE" id="PS51746"/>
    </source>
</evidence>
<evidence type="ECO:0000256" key="7">
    <source>
        <dbReference type="SAM" id="MobiDB-lite"/>
    </source>
</evidence>
<keyword evidence="10" id="KW-1185">Reference proteome</keyword>
<organism evidence="9 10">
    <name type="scientific">Euplotes crassus</name>
    <dbReference type="NCBI Taxonomy" id="5936"/>
    <lineage>
        <taxon>Eukaryota</taxon>
        <taxon>Sar</taxon>
        <taxon>Alveolata</taxon>
        <taxon>Ciliophora</taxon>
        <taxon>Intramacronucleata</taxon>
        <taxon>Spirotrichea</taxon>
        <taxon>Hypotrichia</taxon>
        <taxon>Euplotida</taxon>
        <taxon>Euplotidae</taxon>
        <taxon>Moneuplotes</taxon>
    </lineage>
</organism>
<sequence>MNSSQKVLIASKLAKKMKRHSLNPKKRRKINFHTKNTSRERFINFDLKDTKIPLKESETARIILKKNSMSNTAKKGSEPLFFKSKRLIQRSPQAERIKYDKKSRAKMGSRISKKAFPEKLGNSSERLNILDGYLCNSSTRSKCQSRLEVFRLSKNQLTLHPHPYNRMAELKEDMKYKYNGPLENGVRDFKTPDKESHNFFCKTFKQPLATHLPSLQVDNKKEASNRCLRQTLNPSLAFTPGQTKHPHHNFHNNSRPSNDKFLMKNLQFHHMSVKGYIPIRPDKKNQDSYVARIIHGVKPKPNIDIKNALQEEKCPKSSDKIALLGVFDGHGKHGHLMSNKVKDIFSQDLEGKNLCNPRNIMLGKNNFNVNPPKQATTSRGLGKPLLSEVFEKDSDCIKDFFKKIQESITSGHGSSEAPKVKKEDSSKSVPELDNSSDSYKKETKSVPLCNPKFSGTTACVCIVHGTEITCANVGDSKAVLFSYDQDKKWSAVSLSKEHACDIPEEKVRIELSGGEIKPFYDPNGNPFGPQRVWKSGCKKPGLAMTRSLGDTYAHSVGVTCVPEIRKYRVPQKGQGLTHFLILATDGLWEQFSVIEVLKFLKQHHRKDISEMTELLVSLSREKWAKNEKIIDDITIIIAKF</sequence>
<dbReference type="EMBL" id="CAMPGE010030069">
    <property type="protein sequence ID" value="CAI2387570.1"/>
    <property type="molecule type" value="Genomic_DNA"/>
</dbReference>
<dbReference type="GO" id="GO:0016020">
    <property type="term" value="C:membrane"/>
    <property type="evidence" value="ECO:0007669"/>
    <property type="project" value="UniProtKB-SubCell"/>
</dbReference>
<dbReference type="Pfam" id="PF00481">
    <property type="entry name" value="PP2C"/>
    <property type="match status" value="1"/>
</dbReference>
<protein>
    <recommendedName>
        <fullName evidence="8">PPM-type phosphatase domain-containing protein</fullName>
    </recommendedName>
</protein>
<evidence type="ECO:0000256" key="2">
    <source>
        <dbReference type="ARBA" id="ARBA00022723"/>
    </source>
</evidence>
<keyword evidence="4 6" id="KW-0904">Protein phosphatase</keyword>
<dbReference type="GO" id="GO:0004722">
    <property type="term" value="F:protein serine/threonine phosphatase activity"/>
    <property type="evidence" value="ECO:0007669"/>
    <property type="project" value="InterPro"/>
</dbReference>
<dbReference type="InterPro" id="IPR036457">
    <property type="entry name" value="PPM-type-like_dom_sf"/>
</dbReference>
<dbReference type="InterPro" id="IPR000222">
    <property type="entry name" value="PP2C_BS"/>
</dbReference>
<dbReference type="Gene3D" id="3.60.40.10">
    <property type="entry name" value="PPM-type phosphatase domain"/>
    <property type="match status" value="1"/>
</dbReference>
<accession>A0AAD1YAD4</accession>
<keyword evidence="5" id="KW-0472">Membrane</keyword>
<evidence type="ECO:0000256" key="6">
    <source>
        <dbReference type="RuleBase" id="RU003465"/>
    </source>
</evidence>
<evidence type="ECO:0000256" key="4">
    <source>
        <dbReference type="ARBA" id="ARBA00022912"/>
    </source>
</evidence>
<evidence type="ECO:0000313" key="10">
    <source>
        <dbReference type="Proteomes" id="UP001295684"/>
    </source>
</evidence>
<name>A0AAD1YAD4_EUPCR</name>
<dbReference type="SMART" id="SM00332">
    <property type="entry name" value="PP2Cc"/>
    <property type="match status" value="1"/>
</dbReference>
<keyword evidence="3 6" id="KW-0378">Hydrolase</keyword>